<dbReference type="InterPro" id="IPR035948">
    <property type="entry name" value="YwqG-like_sf"/>
</dbReference>
<dbReference type="PANTHER" id="PTHR36436">
    <property type="entry name" value="SLL5081 PROTEIN"/>
    <property type="match status" value="1"/>
</dbReference>
<evidence type="ECO:0000313" key="2">
    <source>
        <dbReference type="Proteomes" id="UP000024900"/>
    </source>
</evidence>
<organism evidence="1 2">
    <name type="scientific">Bradyrhizobium diazoefficiens SEMIA 5080</name>
    <dbReference type="NCBI Taxonomy" id="754504"/>
    <lineage>
        <taxon>Bacteria</taxon>
        <taxon>Pseudomonadati</taxon>
        <taxon>Pseudomonadota</taxon>
        <taxon>Alphaproteobacteria</taxon>
        <taxon>Hyphomicrobiales</taxon>
        <taxon>Nitrobacteraceae</taxon>
        <taxon>Bradyrhizobium</taxon>
    </lineage>
</organism>
<evidence type="ECO:0000313" key="1">
    <source>
        <dbReference type="EMBL" id="KGJ63877.1"/>
    </source>
</evidence>
<dbReference type="Pfam" id="PF09234">
    <property type="entry name" value="DUF1963"/>
    <property type="match status" value="2"/>
</dbReference>
<protein>
    <recommendedName>
        <fullName evidence="3">DUF1963 domain-containing protein</fullName>
    </recommendedName>
</protein>
<comment type="caution">
    <text evidence="1">The sequence shown here is derived from an EMBL/GenBank/DDBJ whole genome shotgun (WGS) entry which is preliminary data.</text>
</comment>
<dbReference type="Gene3D" id="2.30.320.10">
    <property type="entry name" value="YwqG-like"/>
    <property type="match status" value="2"/>
</dbReference>
<dbReference type="SUPFAM" id="SSF103032">
    <property type="entry name" value="Hypothetical protein YwqG"/>
    <property type="match status" value="2"/>
</dbReference>
<accession>A0A837C3P7</accession>
<dbReference type="InterPro" id="IPR015315">
    <property type="entry name" value="DUF1963"/>
</dbReference>
<gene>
    <name evidence="1" type="ORF">BJA5080_05676</name>
</gene>
<dbReference type="PANTHER" id="PTHR36436:SF6">
    <property type="entry name" value="SLL5081 PROTEIN"/>
    <property type="match status" value="1"/>
</dbReference>
<dbReference type="AlphaFoldDB" id="A0A837C3P7"/>
<dbReference type="Proteomes" id="UP000024900">
    <property type="component" value="Unassembled WGS sequence"/>
</dbReference>
<evidence type="ECO:0008006" key="3">
    <source>
        <dbReference type="Google" id="ProtNLM"/>
    </source>
</evidence>
<dbReference type="EMBL" id="ADOU02000008">
    <property type="protein sequence ID" value="KGJ63877.1"/>
    <property type="molecule type" value="Genomic_DNA"/>
</dbReference>
<reference evidence="1 2" key="1">
    <citation type="journal article" date="2014" name="BMC Genomics">
        <title>Comparative genomics of Bradyrhizobium japonicum CPAC 15 and Bradyrhizobium diazoefficiens CPAC 7: elite model strains for understanding symbiotic performance with soybean.</title>
        <authorList>
            <person name="Siqueira A.F."/>
            <person name="Ormeno-Orrillo E."/>
            <person name="Souza R.C."/>
            <person name="Rodrigues E.P."/>
            <person name="Almeida L.G."/>
            <person name="Barcellos F.G."/>
            <person name="Batista J.S."/>
            <person name="Nakatami A.S."/>
            <person name="Martinez-Romero E."/>
            <person name="Vasconcelos A.T."/>
            <person name="Hungria M."/>
        </authorList>
    </citation>
    <scope>NUCLEOTIDE SEQUENCE [LARGE SCALE GENOMIC DNA]</scope>
    <source>
        <strain evidence="1 2">SEMIA 5080</strain>
    </source>
</reference>
<name>A0A837C3P7_9BRAD</name>
<sequence>MRRDAPIPPLLGISESVSVVLRRQIPPRFEPPRSWLGGLPMMPHHIEWPRSISSEYPDRSERPLHFIAQIACADLPAELWGGLGPRQGWLLLFIDPNQGAPQGPDAFRILHVDALGSEREPPADLGPVHDGVYSGFDYDYCRTADEVPRRWRRWPVDLVVVPNEARIEGRRTRVAPENFASILYPGQPVASDRERPDEIEPFTWRGALRVLDSMARTYPPSAKPPDELKIPDRLVERLSQPGYIGSILAVIEADDANWTAMSRADLEGPEPEDEAMRLRRAQTRRAAENRRTRREALAAFLASHPTLESIVDYLHRSERELGEWSTAMRERVAGERSVVLAHDLDSPIPDDAWRALKARLQQDAFRFWRYSSADRDGERSHVAFYEHEISAWSFQRGHIRELVADYYVDEAKRPLIPPAVLSEFEPYWRSLYHNRPHRIGGYHDGLQSDARIGPTRKLLLFQIATDDAMHWCWGDVGAYYVFIDMDALKKMDFSQATITLECY</sequence>
<proteinExistence type="predicted"/>